<dbReference type="SUPFAM" id="SSF51161">
    <property type="entry name" value="Trimeric LpxA-like enzymes"/>
    <property type="match status" value="1"/>
</dbReference>
<evidence type="ECO:0000313" key="4">
    <source>
        <dbReference type="Proteomes" id="UP001445335"/>
    </source>
</evidence>
<proteinExistence type="inferred from homology"/>
<sequence length="233" mass="24509">MALMWVAYRVGYMFRETGQALERLGTRMQGSNAYLEVLWRHRTLMNLVSRKPEVGNGVFVAPSAAVIGSVTLADRASVWYGTVLRGDAGSISVGHSSNLQDGVTVRTARTYIGAPRRGTVSIGDRVTVGHAVILEGGVTLEDECLIGIGAALQHGVKVEKGAMVAAGSVVTAGTTVPAGQLWAGNPARYLRALTPDEAAFIPKSADVYAQLGAEHARVAGLTPIERAEALLGK</sequence>
<dbReference type="GO" id="GO:0031966">
    <property type="term" value="C:mitochondrial membrane"/>
    <property type="evidence" value="ECO:0007669"/>
    <property type="project" value="UniProtKB-SubCell"/>
</dbReference>
<gene>
    <name evidence="3" type="ORF">WJX81_006778</name>
</gene>
<evidence type="ECO:0000256" key="2">
    <source>
        <dbReference type="ARBA" id="ARBA00034694"/>
    </source>
</evidence>
<dbReference type="Pfam" id="PF14602">
    <property type="entry name" value="Hexapep_2"/>
    <property type="match status" value="1"/>
</dbReference>
<accession>A0AAW1R1I8</accession>
<dbReference type="AlphaFoldDB" id="A0AAW1R1I8"/>
<evidence type="ECO:0000313" key="3">
    <source>
        <dbReference type="EMBL" id="KAK9827673.1"/>
    </source>
</evidence>
<dbReference type="InterPro" id="IPR011004">
    <property type="entry name" value="Trimer_LpxA-like_sf"/>
</dbReference>
<evidence type="ECO:0000256" key="1">
    <source>
        <dbReference type="ARBA" id="ARBA00023595"/>
    </source>
</evidence>
<comment type="subcellular location">
    <subcellularLocation>
        <location evidence="2">Mitochondrion membrane</location>
        <topology evidence="2">Peripheral membrane protein</topology>
        <orientation evidence="2">Matrix side</orientation>
    </subcellularLocation>
</comment>
<dbReference type="Proteomes" id="UP001445335">
    <property type="component" value="Unassembled WGS sequence"/>
</dbReference>
<dbReference type="CDD" id="cd04645">
    <property type="entry name" value="LbH_gamma_CA_like"/>
    <property type="match status" value="1"/>
</dbReference>
<dbReference type="InterPro" id="IPR047324">
    <property type="entry name" value="LbH_gamma_CA-like"/>
</dbReference>
<dbReference type="Gene3D" id="2.160.10.10">
    <property type="entry name" value="Hexapeptide repeat proteins"/>
    <property type="match status" value="1"/>
</dbReference>
<dbReference type="InterPro" id="IPR050484">
    <property type="entry name" value="Transf_Hexapept/Carb_Anhydrase"/>
</dbReference>
<comment type="caution">
    <text evidence="3">The sequence shown here is derived from an EMBL/GenBank/DDBJ whole genome shotgun (WGS) entry which is preliminary data.</text>
</comment>
<comment type="similarity">
    <text evidence="1">Belongs to the gamma-class carbonic anhydrase family.</text>
</comment>
<name>A0AAW1R1I8_9CHLO</name>
<keyword evidence="4" id="KW-1185">Reference proteome</keyword>
<organism evidence="3 4">
    <name type="scientific">Elliptochloris bilobata</name>
    <dbReference type="NCBI Taxonomy" id="381761"/>
    <lineage>
        <taxon>Eukaryota</taxon>
        <taxon>Viridiplantae</taxon>
        <taxon>Chlorophyta</taxon>
        <taxon>core chlorophytes</taxon>
        <taxon>Trebouxiophyceae</taxon>
        <taxon>Trebouxiophyceae incertae sedis</taxon>
        <taxon>Elliptochloris clade</taxon>
        <taxon>Elliptochloris</taxon>
    </lineage>
</organism>
<dbReference type="InterPro" id="IPR001451">
    <property type="entry name" value="Hexapep"/>
</dbReference>
<protein>
    <recommendedName>
        <fullName evidence="5">Gamma carbonic anhydrase</fullName>
    </recommendedName>
</protein>
<dbReference type="PANTHER" id="PTHR13061:SF50">
    <property type="entry name" value="GAMMA CARBONIC ANHYDRASE 1, MITOCHONDRIAL"/>
    <property type="match status" value="1"/>
</dbReference>
<evidence type="ECO:0008006" key="5">
    <source>
        <dbReference type="Google" id="ProtNLM"/>
    </source>
</evidence>
<reference evidence="3 4" key="1">
    <citation type="journal article" date="2024" name="Nat. Commun.">
        <title>Phylogenomics reveals the evolutionary origins of lichenization in chlorophyte algae.</title>
        <authorList>
            <person name="Puginier C."/>
            <person name="Libourel C."/>
            <person name="Otte J."/>
            <person name="Skaloud P."/>
            <person name="Haon M."/>
            <person name="Grisel S."/>
            <person name="Petersen M."/>
            <person name="Berrin J.G."/>
            <person name="Delaux P.M."/>
            <person name="Dal Grande F."/>
            <person name="Keller J."/>
        </authorList>
    </citation>
    <scope>NUCLEOTIDE SEQUENCE [LARGE SCALE GENOMIC DNA]</scope>
    <source>
        <strain evidence="3 4">SAG 245.80</strain>
    </source>
</reference>
<dbReference type="EMBL" id="JALJOU010000056">
    <property type="protein sequence ID" value="KAK9827673.1"/>
    <property type="molecule type" value="Genomic_DNA"/>
</dbReference>
<dbReference type="PANTHER" id="PTHR13061">
    <property type="entry name" value="DYNACTIN SUBUNIT P25"/>
    <property type="match status" value="1"/>
</dbReference>